<feature type="compositionally biased region" description="Basic and acidic residues" evidence="1">
    <location>
        <begin position="185"/>
        <end position="195"/>
    </location>
</feature>
<dbReference type="EMBL" id="WWHY01000001">
    <property type="protein sequence ID" value="MYR35647.1"/>
    <property type="molecule type" value="Genomic_DNA"/>
</dbReference>
<accession>A0A7K2J0P0</accession>
<feature type="region of interest" description="Disordered" evidence="1">
    <location>
        <begin position="164"/>
        <end position="195"/>
    </location>
</feature>
<gene>
    <name evidence="2" type="ORF">GTW20_26135</name>
</gene>
<organism evidence="2 3">
    <name type="scientific">Nocardiopsis alba</name>
    <dbReference type="NCBI Taxonomy" id="53437"/>
    <lineage>
        <taxon>Bacteria</taxon>
        <taxon>Bacillati</taxon>
        <taxon>Actinomycetota</taxon>
        <taxon>Actinomycetes</taxon>
        <taxon>Streptosporangiales</taxon>
        <taxon>Nocardiopsidaceae</taxon>
        <taxon>Nocardiopsis</taxon>
    </lineage>
</organism>
<dbReference type="RefSeq" id="WP_161112238.1">
    <property type="nucleotide sequence ID" value="NZ_JBHYOY010000003.1"/>
</dbReference>
<evidence type="ECO:0000256" key="1">
    <source>
        <dbReference type="SAM" id="MobiDB-lite"/>
    </source>
</evidence>
<dbReference type="InterPro" id="IPR046276">
    <property type="entry name" value="DUF6309"/>
</dbReference>
<dbReference type="Proteomes" id="UP000467124">
    <property type="component" value="Unassembled WGS sequence"/>
</dbReference>
<dbReference type="Pfam" id="PF19828">
    <property type="entry name" value="DUF6309"/>
    <property type="match status" value="1"/>
</dbReference>
<reference evidence="2 3" key="1">
    <citation type="journal article" date="2019" name="Nat. Commun.">
        <title>The antimicrobial potential of Streptomyces from insect microbiomes.</title>
        <authorList>
            <person name="Chevrette M.G."/>
            <person name="Carlson C.M."/>
            <person name="Ortega H.E."/>
            <person name="Thomas C."/>
            <person name="Ananiev G.E."/>
            <person name="Barns K.J."/>
            <person name="Book A.J."/>
            <person name="Cagnazzo J."/>
            <person name="Carlos C."/>
            <person name="Flanigan W."/>
            <person name="Grubbs K.J."/>
            <person name="Horn H.A."/>
            <person name="Hoffmann F.M."/>
            <person name="Klassen J.L."/>
            <person name="Knack J.J."/>
            <person name="Lewin G.R."/>
            <person name="McDonald B.R."/>
            <person name="Muller L."/>
            <person name="Melo W.G.P."/>
            <person name="Pinto-Tomas A.A."/>
            <person name="Schmitz A."/>
            <person name="Wendt-Pienkowski E."/>
            <person name="Wildman S."/>
            <person name="Zhao M."/>
            <person name="Zhang F."/>
            <person name="Bugni T.S."/>
            <person name="Andes D.R."/>
            <person name="Pupo M.T."/>
            <person name="Currie C.R."/>
        </authorList>
    </citation>
    <scope>NUCLEOTIDE SEQUENCE [LARGE SCALE GENOMIC DNA]</scope>
    <source>
        <strain evidence="2 3">SID5840</strain>
    </source>
</reference>
<sequence length="195" mass="21434">MRIIGTVAFSYVRAVYRGDHPLDREHRSNTNGDGERALEMADEMLGTWVRVLLTREEVLGITLPWHLSEGGGFALVPKTGTTVGEAAELVRSDPEAMERENPVCAEKLDLFRRSPHSPIYLSTSPIPHPDYADLRVRSGLIHLDGLHRSVAWALSERLAPGERTEAFVAGVPESSSEQGPPPPRPDTDRTGGPRP</sequence>
<dbReference type="AlphaFoldDB" id="A0A7K2J0P0"/>
<evidence type="ECO:0000313" key="2">
    <source>
        <dbReference type="EMBL" id="MYR35647.1"/>
    </source>
</evidence>
<evidence type="ECO:0000313" key="3">
    <source>
        <dbReference type="Proteomes" id="UP000467124"/>
    </source>
</evidence>
<name>A0A7K2J0P0_9ACTN</name>
<comment type="caution">
    <text evidence="2">The sequence shown here is derived from an EMBL/GenBank/DDBJ whole genome shotgun (WGS) entry which is preliminary data.</text>
</comment>
<proteinExistence type="predicted"/>
<protein>
    <submittedName>
        <fullName evidence="2">Uncharacterized protein</fullName>
    </submittedName>
</protein>